<evidence type="ECO:0000259" key="18">
    <source>
        <dbReference type="PROSITE" id="PS51217"/>
    </source>
</evidence>
<evidence type="ECO:0000313" key="19">
    <source>
        <dbReference type="EMBL" id="CUK24557.1"/>
    </source>
</evidence>
<dbReference type="PROSITE" id="PS51217">
    <property type="entry name" value="UVRD_HELICASE_CTER"/>
    <property type="match status" value="1"/>
</dbReference>
<keyword evidence="20" id="KW-1185">Reference proteome</keyword>
<evidence type="ECO:0000256" key="1">
    <source>
        <dbReference type="ARBA" id="ARBA00022722"/>
    </source>
</evidence>
<dbReference type="PANTHER" id="PTHR11070">
    <property type="entry name" value="UVRD / RECB / PCRA DNA HELICASE FAMILY MEMBER"/>
    <property type="match status" value="1"/>
</dbReference>
<dbReference type="GO" id="GO:0004527">
    <property type="term" value="F:exonuclease activity"/>
    <property type="evidence" value="ECO:0007669"/>
    <property type="project" value="UniProtKB-KW"/>
</dbReference>
<dbReference type="EMBL" id="CYUE01000002">
    <property type="protein sequence ID" value="CUK24557.1"/>
    <property type="molecule type" value="Genomic_DNA"/>
</dbReference>
<evidence type="ECO:0000256" key="10">
    <source>
        <dbReference type="ARBA" id="ARBA00023235"/>
    </source>
</evidence>
<keyword evidence="9" id="KW-0234">DNA repair</keyword>
<evidence type="ECO:0000256" key="6">
    <source>
        <dbReference type="ARBA" id="ARBA00022839"/>
    </source>
</evidence>
<dbReference type="PROSITE" id="PS51198">
    <property type="entry name" value="UVRD_HELICASE_ATP_BIND"/>
    <property type="match status" value="1"/>
</dbReference>
<dbReference type="Gene3D" id="3.40.50.300">
    <property type="entry name" value="P-loop containing nucleotide triphosphate hydrolases"/>
    <property type="match status" value="3"/>
</dbReference>
<dbReference type="GO" id="GO:0043138">
    <property type="term" value="F:3'-5' DNA helicase activity"/>
    <property type="evidence" value="ECO:0007669"/>
    <property type="project" value="UniProtKB-EC"/>
</dbReference>
<dbReference type="GO" id="GO:0033202">
    <property type="term" value="C:DNA helicase complex"/>
    <property type="evidence" value="ECO:0007669"/>
    <property type="project" value="TreeGrafter"/>
</dbReference>
<dbReference type="AlphaFoldDB" id="A0A0P1ILQ9"/>
<dbReference type="NCBIfam" id="TIGR02784">
    <property type="entry name" value="addA_alphas"/>
    <property type="match status" value="1"/>
</dbReference>
<dbReference type="SUPFAM" id="SSF52540">
    <property type="entry name" value="P-loop containing nucleoside triphosphate hydrolases"/>
    <property type="match status" value="1"/>
</dbReference>
<comment type="catalytic activity">
    <reaction evidence="14">
        <text>ATP + H2O = ADP + phosphate + H(+)</text>
        <dbReference type="Rhea" id="RHEA:13065"/>
        <dbReference type="ChEBI" id="CHEBI:15377"/>
        <dbReference type="ChEBI" id="CHEBI:15378"/>
        <dbReference type="ChEBI" id="CHEBI:30616"/>
        <dbReference type="ChEBI" id="CHEBI:43474"/>
        <dbReference type="ChEBI" id="CHEBI:456216"/>
        <dbReference type="EC" id="5.6.2.4"/>
    </reaction>
</comment>
<keyword evidence="2 15" id="KW-0547">Nucleotide-binding</keyword>
<dbReference type="Proteomes" id="UP000051184">
    <property type="component" value="Unassembled WGS sequence"/>
</dbReference>
<dbReference type="Gene3D" id="3.90.320.10">
    <property type="match status" value="1"/>
</dbReference>
<protein>
    <recommendedName>
        <fullName evidence="12">DNA 3'-5' helicase</fullName>
        <ecNumber evidence="12">5.6.2.4</ecNumber>
    </recommendedName>
    <alternativeName>
        <fullName evidence="13">DNA 3'-5' helicase II</fullName>
    </alternativeName>
</protein>
<evidence type="ECO:0000256" key="15">
    <source>
        <dbReference type="PROSITE-ProRule" id="PRU00560"/>
    </source>
</evidence>
<dbReference type="STRING" id="1715691.TA5113_00405"/>
<dbReference type="GO" id="GO:0005829">
    <property type="term" value="C:cytosol"/>
    <property type="evidence" value="ECO:0007669"/>
    <property type="project" value="TreeGrafter"/>
</dbReference>
<dbReference type="InterPro" id="IPR011335">
    <property type="entry name" value="Restrct_endonuc-II-like"/>
</dbReference>
<reference evidence="20" key="1">
    <citation type="submission" date="2015-09" db="EMBL/GenBank/DDBJ databases">
        <authorList>
            <person name="Rodrigo-Torres Lidia"/>
            <person name="Arahal R.David."/>
        </authorList>
    </citation>
    <scope>NUCLEOTIDE SEQUENCE [LARGE SCALE GENOMIC DNA]</scope>
    <source>
        <strain evidence="20">CECT 5114</strain>
    </source>
</reference>
<sequence length="1118" mass="124255">MKRNDATERQVQAARPDASTWLSANAGSGKTRVLTDRVARLLLEGVQPQHILCLTYTKAAASEMQNRLFKRLGSWAMRDDAALKAELLELGVEGAIDTERLNGARTLFARAIETPGGLKIQTIHSFCSSLLRRFPLEAGVSPLFKEMEDRAATLLREEIVDDMAEGEDSALISDLARHFTGDSFENLTADIVRAAESYSQPVSSERLYDVLELKPETTEETIRQSVFLGDESDLVTRLIEVLKTGGANDNKAAVKLAALPSIGFESLADLEGIFLTGEKTKQPFSAKIGSFPTKKLQTEHPDLIARVDKFMMRVEDARKTRLALANARRSLVLWRFANRFLEHYQAQKQKLGWLDFDDLILRARNLLSDPAVAQWVLYRLDGGIDHILVDEAQDTSPVQWQVIERLAQEFTSGTGARDDTRRTIFVVGDKKQSIYSFQGADPAEFDRMRADFGERLKGSETPLQNLELEYSFRSSNAVLRVVDACFDVAPDTDFEKHIAFNGELPGRVDLWPVVEKAESPEEGDWYDPVDRLSDTHHTVQLAHNIAWEIKRMIREKVTIPAKKGDDGIYSQRPVRAGDFLILVQRRSDLFQEIIRACKVAKLPIAGADRLKVGAEMAVKDLEALLKFLGTPEDSLSLATVLRSPLLGWSEQQLFDLAHRRTTPFLWQALRDRGDEFPEAMAFLSDLMGKTDFLRPYDLIERILTRHSGRQKLLARLGNEAEDGINALLSQALAYERSAVPSLTGFLVWMETDDLEIKRQMDSASDQIRVMTVHGSKGLEAPIVIMPDTGKRLIRMTDQIVHQDGVALWNTSGAGAPDAVRTARDAKIASQREERMRLLYVAMTRAEKWLIVAAAGDLEKSGDTWYQTVEAGMTHVGATAFGFADGQGLRYEHGDWNGPVQNAPAASDAQKPTLPDLYKAPAPAVTQRAEALSPSDLGGAKALPGDTGLEEEAAKKRGRQIHLLLEHLANEPEQRWSELAPRILRNAGEGDAGWQHLLEEAARVLKASDLKPLFSENSLAEVSLTADLGNQKLHGTIDRLIVEDDRVIAVDFKTNAVVPESASQTPEGLLRQMGAYAHALEQIYKNKDIECALLWTKTAQLMPLPRTLITKALTNACSP</sequence>
<gene>
    <name evidence="19" type="primary">addA</name>
    <name evidence="19" type="ORF">TA5114_00342</name>
</gene>
<keyword evidence="8" id="KW-0238">DNA-binding</keyword>
<dbReference type="GO" id="GO:0016887">
    <property type="term" value="F:ATP hydrolysis activity"/>
    <property type="evidence" value="ECO:0007669"/>
    <property type="project" value="RHEA"/>
</dbReference>
<dbReference type="InterPro" id="IPR014017">
    <property type="entry name" value="DNA_helicase_UvrD-like_C"/>
</dbReference>
<dbReference type="OrthoDB" id="9810135at2"/>
<dbReference type="GO" id="GO:0000725">
    <property type="term" value="P:recombinational repair"/>
    <property type="evidence" value="ECO:0007669"/>
    <property type="project" value="TreeGrafter"/>
</dbReference>
<evidence type="ECO:0000256" key="8">
    <source>
        <dbReference type="ARBA" id="ARBA00023125"/>
    </source>
</evidence>
<proteinExistence type="predicted"/>
<feature type="region of interest" description="Disordered" evidence="16">
    <location>
        <begin position="1"/>
        <end position="22"/>
    </location>
</feature>
<evidence type="ECO:0000256" key="9">
    <source>
        <dbReference type="ARBA" id="ARBA00023204"/>
    </source>
</evidence>
<comment type="catalytic activity">
    <reaction evidence="11">
        <text>Couples ATP hydrolysis with the unwinding of duplex DNA by translocating in the 3'-5' direction.</text>
        <dbReference type="EC" id="5.6.2.4"/>
    </reaction>
</comment>
<accession>A0A0P1ILQ9</accession>
<feature type="domain" description="UvrD-like helicase ATP-binding" evidence="17">
    <location>
        <begin position="3"/>
        <end position="475"/>
    </location>
</feature>
<keyword evidence="6" id="KW-0269">Exonuclease</keyword>
<evidence type="ECO:0000256" key="2">
    <source>
        <dbReference type="ARBA" id="ARBA00022741"/>
    </source>
</evidence>
<evidence type="ECO:0000256" key="7">
    <source>
        <dbReference type="ARBA" id="ARBA00022840"/>
    </source>
</evidence>
<evidence type="ECO:0000259" key="17">
    <source>
        <dbReference type="PROSITE" id="PS51198"/>
    </source>
</evidence>
<evidence type="ECO:0000256" key="14">
    <source>
        <dbReference type="ARBA" id="ARBA00048988"/>
    </source>
</evidence>
<evidence type="ECO:0000256" key="12">
    <source>
        <dbReference type="ARBA" id="ARBA00034808"/>
    </source>
</evidence>
<evidence type="ECO:0000256" key="4">
    <source>
        <dbReference type="ARBA" id="ARBA00022801"/>
    </source>
</evidence>
<name>A0A0P1ILQ9_9RHOB</name>
<dbReference type="InterPro" id="IPR014151">
    <property type="entry name" value="DNA_helicase_AddA"/>
</dbReference>
<feature type="binding site" evidence="15">
    <location>
        <begin position="24"/>
        <end position="31"/>
    </location>
    <ligand>
        <name>ATP</name>
        <dbReference type="ChEBI" id="CHEBI:30616"/>
    </ligand>
</feature>
<keyword evidence="5 15" id="KW-0347">Helicase</keyword>
<evidence type="ECO:0000256" key="11">
    <source>
        <dbReference type="ARBA" id="ARBA00034617"/>
    </source>
</evidence>
<organism evidence="19 20">
    <name type="scientific">Cognatishimia activa</name>
    <dbReference type="NCBI Taxonomy" id="1715691"/>
    <lineage>
        <taxon>Bacteria</taxon>
        <taxon>Pseudomonadati</taxon>
        <taxon>Pseudomonadota</taxon>
        <taxon>Alphaproteobacteria</taxon>
        <taxon>Rhodobacterales</taxon>
        <taxon>Paracoccaceae</taxon>
        <taxon>Cognatishimia</taxon>
    </lineage>
</organism>
<dbReference type="InterPro" id="IPR011604">
    <property type="entry name" value="PDDEXK-like_dom_sf"/>
</dbReference>
<dbReference type="PANTHER" id="PTHR11070:SF2">
    <property type="entry name" value="ATP-DEPENDENT DNA HELICASE SRS2"/>
    <property type="match status" value="1"/>
</dbReference>
<keyword evidence="7 15" id="KW-0067">ATP-binding</keyword>
<evidence type="ECO:0000256" key="3">
    <source>
        <dbReference type="ARBA" id="ARBA00022763"/>
    </source>
</evidence>
<dbReference type="SUPFAM" id="SSF52980">
    <property type="entry name" value="Restriction endonuclease-like"/>
    <property type="match status" value="1"/>
</dbReference>
<evidence type="ECO:0000313" key="20">
    <source>
        <dbReference type="Proteomes" id="UP000051184"/>
    </source>
</evidence>
<dbReference type="InterPro" id="IPR000212">
    <property type="entry name" value="DNA_helicase_UvrD/REP"/>
</dbReference>
<feature type="domain" description="UvrD-like helicase C-terminal" evidence="18">
    <location>
        <begin position="489"/>
        <end position="777"/>
    </location>
</feature>
<dbReference type="Gene3D" id="1.10.486.10">
    <property type="entry name" value="PCRA, domain 4"/>
    <property type="match status" value="1"/>
</dbReference>
<dbReference type="InterPro" id="IPR014016">
    <property type="entry name" value="UvrD-like_ATP-bd"/>
</dbReference>
<dbReference type="Pfam" id="PF12705">
    <property type="entry name" value="PDDEXK_1"/>
    <property type="match status" value="1"/>
</dbReference>
<dbReference type="GO" id="GO:0003677">
    <property type="term" value="F:DNA binding"/>
    <property type="evidence" value="ECO:0007669"/>
    <property type="project" value="UniProtKB-KW"/>
</dbReference>
<evidence type="ECO:0000256" key="5">
    <source>
        <dbReference type="ARBA" id="ARBA00022806"/>
    </source>
</evidence>
<dbReference type="GO" id="GO:0005524">
    <property type="term" value="F:ATP binding"/>
    <property type="evidence" value="ECO:0007669"/>
    <property type="project" value="UniProtKB-UniRule"/>
</dbReference>
<dbReference type="InterPro" id="IPR027417">
    <property type="entry name" value="P-loop_NTPase"/>
</dbReference>
<keyword evidence="3" id="KW-0227">DNA damage</keyword>
<evidence type="ECO:0000256" key="13">
    <source>
        <dbReference type="ARBA" id="ARBA00034923"/>
    </source>
</evidence>
<dbReference type="InterPro" id="IPR038726">
    <property type="entry name" value="PDDEXK_AddAB-type"/>
</dbReference>
<dbReference type="Pfam" id="PF00580">
    <property type="entry name" value="UvrD-helicase"/>
    <property type="match status" value="1"/>
</dbReference>
<keyword evidence="1" id="KW-0540">Nuclease</keyword>
<keyword evidence="4 15" id="KW-0378">Hydrolase</keyword>
<keyword evidence="10" id="KW-0413">Isomerase</keyword>
<dbReference type="RefSeq" id="WP_058313558.1">
    <property type="nucleotide sequence ID" value="NZ_CYTO01000004.1"/>
</dbReference>
<evidence type="ECO:0000256" key="16">
    <source>
        <dbReference type="SAM" id="MobiDB-lite"/>
    </source>
</evidence>
<dbReference type="EC" id="5.6.2.4" evidence="12"/>
<dbReference type="Pfam" id="PF13361">
    <property type="entry name" value="UvrD_C"/>
    <property type="match status" value="1"/>
</dbReference>